<organism evidence="2 3">
    <name type="scientific">Babjeviella inositovora NRRL Y-12698</name>
    <dbReference type="NCBI Taxonomy" id="984486"/>
    <lineage>
        <taxon>Eukaryota</taxon>
        <taxon>Fungi</taxon>
        <taxon>Dikarya</taxon>
        <taxon>Ascomycota</taxon>
        <taxon>Saccharomycotina</taxon>
        <taxon>Pichiomycetes</taxon>
        <taxon>Serinales incertae sedis</taxon>
        <taxon>Babjeviella</taxon>
    </lineage>
</organism>
<sequence>MDSRSLSLPSFQTLTRELPNISPEFGIDPLDTGTRDNISLGLLLATPHQNKVTRIQEANPQIARPFPRDLELFNGTKRFQMHRAKEGNAYPRLRSCMFKPLIPRDSSGREQTPPSSTSGRSYTLLLSEYKQLVNLYTRLARDSRKALENTTATILDLQSTSRSSKEALQAQLKVNDKVILALVNLRDTLQTFPKQKDLELQEVDQALGMIINSLSYGNDPSSINPEPKELMYRTTINHADMRDDQKDKGKAADSISEEIPALRLSFENQAQYSLFEDTTTKALEFHTEDGGKLDVDTDCESLVFDDNGIIREYSYFVLPWSSTYT</sequence>
<accession>A0A1E3QVY4</accession>
<reference evidence="3" key="1">
    <citation type="submission" date="2016-05" db="EMBL/GenBank/DDBJ databases">
        <title>Comparative genomics of biotechnologically important yeasts.</title>
        <authorList>
            <consortium name="DOE Joint Genome Institute"/>
            <person name="Riley R."/>
            <person name="Haridas S."/>
            <person name="Wolfe K.H."/>
            <person name="Lopes M.R."/>
            <person name="Hittinger C.T."/>
            <person name="Goker M."/>
            <person name="Salamov A."/>
            <person name="Wisecaver J."/>
            <person name="Long T.M."/>
            <person name="Aerts A.L."/>
            <person name="Barry K."/>
            <person name="Choi C."/>
            <person name="Clum A."/>
            <person name="Coughlan A.Y."/>
            <person name="Deshpande S."/>
            <person name="Douglass A.P."/>
            <person name="Hanson S.J."/>
            <person name="Klenk H.-P."/>
            <person name="Labutti K."/>
            <person name="Lapidus A."/>
            <person name="Lindquist E."/>
            <person name="Lipzen A."/>
            <person name="Meier-Kolthoff J.P."/>
            <person name="Ohm R.A."/>
            <person name="Otillar R.P."/>
            <person name="Pangilinan J."/>
            <person name="Peng Y."/>
            <person name="Rokas A."/>
            <person name="Rosa C.A."/>
            <person name="Scheuner C."/>
            <person name="Sibirny A.A."/>
            <person name="Slot J.C."/>
            <person name="Stielow J.B."/>
            <person name="Sun H."/>
            <person name="Kurtzman C.P."/>
            <person name="Blackwell M."/>
            <person name="Grigoriev I.V."/>
            <person name="Jeffries T.W."/>
        </authorList>
    </citation>
    <scope>NUCLEOTIDE SEQUENCE [LARGE SCALE GENOMIC DNA]</scope>
    <source>
        <strain evidence="3">NRRL Y-12698</strain>
    </source>
</reference>
<dbReference type="EMBL" id="KV454427">
    <property type="protein sequence ID" value="ODQ81825.1"/>
    <property type="molecule type" value="Genomic_DNA"/>
</dbReference>
<dbReference type="Proteomes" id="UP000094336">
    <property type="component" value="Unassembled WGS sequence"/>
</dbReference>
<dbReference type="AlphaFoldDB" id="A0A1E3QVY4"/>
<gene>
    <name evidence="2" type="ORF">BABINDRAFT_174432</name>
</gene>
<evidence type="ECO:0000313" key="2">
    <source>
        <dbReference type="EMBL" id="ODQ81825.1"/>
    </source>
</evidence>
<protein>
    <submittedName>
        <fullName evidence="2">Uncharacterized protein</fullName>
    </submittedName>
</protein>
<dbReference type="GeneID" id="30148814"/>
<feature type="compositionally biased region" description="Polar residues" evidence="1">
    <location>
        <begin position="109"/>
        <end position="120"/>
    </location>
</feature>
<feature type="region of interest" description="Disordered" evidence="1">
    <location>
        <begin position="101"/>
        <end position="120"/>
    </location>
</feature>
<keyword evidence="3" id="KW-1185">Reference proteome</keyword>
<proteinExistence type="predicted"/>
<dbReference type="RefSeq" id="XP_018987153.1">
    <property type="nucleotide sequence ID" value="XM_019130961.1"/>
</dbReference>
<evidence type="ECO:0000313" key="3">
    <source>
        <dbReference type="Proteomes" id="UP000094336"/>
    </source>
</evidence>
<evidence type="ECO:0000256" key="1">
    <source>
        <dbReference type="SAM" id="MobiDB-lite"/>
    </source>
</evidence>
<name>A0A1E3QVY4_9ASCO</name>